<keyword evidence="2" id="KW-0732">Signal</keyword>
<keyword evidence="5" id="KW-1185">Reference proteome</keyword>
<accession>A0A370K699</accession>
<dbReference type="Pfam" id="PF25800">
    <property type="entry name" value="FimV_N"/>
    <property type="match status" value="1"/>
</dbReference>
<feature type="region of interest" description="Disordered" evidence="1">
    <location>
        <begin position="134"/>
        <end position="200"/>
    </location>
</feature>
<evidence type="ECO:0000256" key="1">
    <source>
        <dbReference type="SAM" id="MobiDB-lite"/>
    </source>
</evidence>
<evidence type="ECO:0000259" key="3">
    <source>
        <dbReference type="Pfam" id="PF25800"/>
    </source>
</evidence>
<dbReference type="InterPro" id="IPR020012">
    <property type="entry name" value="LysM_FimV"/>
</dbReference>
<feature type="domain" description="FimV N-terminal" evidence="3">
    <location>
        <begin position="23"/>
        <end position="129"/>
    </location>
</feature>
<feature type="compositionally biased region" description="Pro residues" evidence="1">
    <location>
        <begin position="171"/>
        <end position="185"/>
    </location>
</feature>
<dbReference type="Proteomes" id="UP000254711">
    <property type="component" value="Unassembled WGS sequence"/>
</dbReference>
<comment type="caution">
    <text evidence="4">The sequence shown here is derived from an EMBL/GenBank/DDBJ whole genome shotgun (WGS) entry which is preliminary data.</text>
</comment>
<feature type="region of interest" description="Disordered" evidence="1">
    <location>
        <begin position="389"/>
        <end position="427"/>
    </location>
</feature>
<feature type="compositionally biased region" description="Low complexity" evidence="1">
    <location>
        <begin position="285"/>
        <end position="302"/>
    </location>
</feature>
<evidence type="ECO:0000256" key="2">
    <source>
        <dbReference type="SAM" id="SignalP"/>
    </source>
</evidence>
<feature type="signal peptide" evidence="2">
    <location>
        <begin position="1"/>
        <end position="22"/>
    </location>
</feature>
<feature type="chain" id="PRO_5016579665" evidence="2">
    <location>
        <begin position="23"/>
        <end position="427"/>
    </location>
</feature>
<feature type="compositionally biased region" description="Low complexity" evidence="1">
    <location>
        <begin position="152"/>
        <end position="170"/>
    </location>
</feature>
<dbReference type="RefSeq" id="WP_325050433.1">
    <property type="nucleotide sequence ID" value="NZ_QQSY01000003.1"/>
</dbReference>
<feature type="region of interest" description="Disordered" evidence="1">
    <location>
        <begin position="271"/>
        <end position="302"/>
    </location>
</feature>
<evidence type="ECO:0000313" key="4">
    <source>
        <dbReference type="EMBL" id="RDI98181.1"/>
    </source>
</evidence>
<feature type="non-terminal residue" evidence="4">
    <location>
        <position position="427"/>
    </location>
</feature>
<feature type="compositionally biased region" description="Low complexity" evidence="1">
    <location>
        <begin position="413"/>
        <end position="427"/>
    </location>
</feature>
<protein>
    <submittedName>
        <fullName evidence="4">Fimbrial protein FimV</fullName>
    </submittedName>
</protein>
<dbReference type="AlphaFoldDB" id="A0A370K699"/>
<sequence length="427" mass="43677">MNRSLKLSMLLALALGSSQAAALELGQIQVKSALGQPLLAEIPVNPDSPAELQDLTAKLASAADAAQAGVAAGPTVPLQFAVVDGANGRKVIRITSSAPVNDPYLDLLVEVNNAAGKSLREFTILLDPPNVASQAPATQAPVQSAPKKSRKAPTTQAPASAPSTETAAAPAPAPAPAEAPKPAPSPRAAAGSNFGPVEHGQTLSGIAHEVAPKGVDVNQMLLALKQANPDAFYRDNINALKSGAVLRVPSREDAQAMAVADAVAEVRRQNSDWRSGAARTPTTVADAGARANASAAPSAAPAGDHLALVPAKEGADSAAGRGDKGGKAEKNMVALHQDLMRSQESLVTLQQQGNELKSRLKDLEDINSKNERLLSLKDNEIAELQHKLADARKASGQPAAKPSETAKPEAAKPPVADAMAKANAPAA</sequence>
<reference evidence="4 5" key="1">
    <citation type="submission" date="2018-07" db="EMBL/GenBank/DDBJ databases">
        <title>Dyella solisilvae sp. nov., isolated from the pine and broad-leaved mixed forest soil.</title>
        <authorList>
            <person name="Gao Z."/>
            <person name="Qiu L."/>
        </authorList>
    </citation>
    <scope>NUCLEOTIDE SEQUENCE [LARGE SCALE GENOMIC DNA]</scope>
    <source>
        <strain evidence="4 5">DHG54</strain>
    </source>
</reference>
<dbReference type="InterPro" id="IPR057840">
    <property type="entry name" value="FimV_N"/>
</dbReference>
<evidence type="ECO:0000313" key="5">
    <source>
        <dbReference type="Proteomes" id="UP000254711"/>
    </source>
</evidence>
<dbReference type="EMBL" id="QQSY01000003">
    <property type="protein sequence ID" value="RDI98181.1"/>
    <property type="molecule type" value="Genomic_DNA"/>
</dbReference>
<dbReference type="NCBIfam" id="TIGR03505">
    <property type="entry name" value="FimV_core"/>
    <property type="match status" value="1"/>
</dbReference>
<gene>
    <name evidence="4" type="ORF">DVT68_13980</name>
</gene>
<organism evidence="4 5">
    <name type="scientific">Dyella solisilvae</name>
    <dbReference type="NCBI Taxonomy" id="1920168"/>
    <lineage>
        <taxon>Bacteria</taxon>
        <taxon>Pseudomonadati</taxon>
        <taxon>Pseudomonadota</taxon>
        <taxon>Gammaproteobacteria</taxon>
        <taxon>Lysobacterales</taxon>
        <taxon>Rhodanobacteraceae</taxon>
        <taxon>Dyella</taxon>
    </lineage>
</organism>
<name>A0A370K699_9GAMM</name>
<proteinExistence type="predicted"/>